<comment type="caution">
    <text evidence="8">The sequence shown here is derived from an EMBL/GenBank/DDBJ whole genome shotgun (WGS) entry which is preliminary data.</text>
</comment>
<dbReference type="PANTHER" id="PTHR38025:SF1">
    <property type="entry name" value="TRP OPERON REPRESSOR"/>
    <property type="match status" value="1"/>
</dbReference>
<evidence type="ECO:0000256" key="3">
    <source>
        <dbReference type="ARBA" id="ARBA00022490"/>
    </source>
</evidence>
<evidence type="ECO:0000256" key="1">
    <source>
        <dbReference type="ARBA" id="ARBA00004496"/>
    </source>
</evidence>
<dbReference type="SUPFAM" id="SSF48295">
    <property type="entry name" value="TrpR-like"/>
    <property type="match status" value="1"/>
</dbReference>
<accession>A0A1Y1RU16</accession>
<keyword evidence="6" id="KW-0238">DNA-binding</keyword>
<protein>
    <submittedName>
        <fullName evidence="8">Transcriptional regulator</fullName>
    </submittedName>
</protein>
<dbReference type="Gene3D" id="1.10.1270.10">
    <property type="entry name" value="TrpR-like"/>
    <property type="match status" value="1"/>
</dbReference>
<reference evidence="8 9" key="1">
    <citation type="submission" date="2017-03" db="EMBL/GenBank/DDBJ databases">
        <title>Draft Genome sequence of Marispirochaeta sp. strain JC444.</title>
        <authorList>
            <person name="Shivani Y."/>
            <person name="Subhash Y."/>
            <person name="Sasikala C."/>
            <person name="Ramana C."/>
        </authorList>
    </citation>
    <scope>NUCLEOTIDE SEQUENCE [LARGE SCALE GENOMIC DNA]</scope>
    <source>
        <strain evidence="8 9">JC444</strain>
    </source>
</reference>
<keyword evidence="3" id="KW-0963">Cytoplasm</keyword>
<keyword evidence="9" id="KW-1185">Reference proteome</keyword>
<dbReference type="InterPro" id="IPR010921">
    <property type="entry name" value="Trp_repressor/repl_initiator"/>
</dbReference>
<name>A0A1Y1RU16_9SPIO</name>
<dbReference type="GO" id="GO:0043565">
    <property type="term" value="F:sequence-specific DNA binding"/>
    <property type="evidence" value="ECO:0007669"/>
    <property type="project" value="InterPro"/>
</dbReference>
<evidence type="ECO:0000313" key="9">
    <source>
        <dbReference type="Proteomes" id="UP000192343"/>
    </source>
</evidence>
<dbReference type="Proteomes" id="UP000192343">
    <property type="component" value="Unassembled WGS sequence"/>
</dbReference>
<dbReference type="PANTHER" id="PTHR38025">
    <property type="entry name" value="TRP OPERON REPRESSOR"/>
    <property type="match status" value="1"/>
</dbReference>
<dbReference type="InterPro" id="IPR000831">
    <property type="entry name" value="Trp_repress"/>
</dbReference>
<dbReference type="EMBL" id="MWQY01000024">
    <property type="protein sequence ID" value="ORC31813.1"/>
    <property type="molecule type" value="Genomic_DNA"/>
</dbReference>
<dbReference type="GO" id="GO:0003700">
    <property type="term" value="F:DNA-binding transcription factor activity"/>
    <property type="evidence" value="ECO:0007669"/>
    <property type="project" value="InterPro"/>
</dbReference>
<keyword evidence="5" id="KW-0805">Transcription regulation</keyword>
<comment type="subcellular location">
    <subcellularLocation>
        <location evidence="1">Cytoplasm</location>
    </subcellularLocation>
</comment>
<sequence>MEQDSLTPERAFDELVDAIAATDDRDLIAEFLRSLLTKYEVDELTKRWALVRLIDQGMSQRNIAKELGLSLCKITRGSKELKKENSAFGRMIGIYKKHTAV</sequence>
<evidence type="ECO:0000256" key="5">
    <source>
        <dbReference type="ARBA" id="ARBA00023015"/>
    </source>
</evidence>
<keyword evidence="7" id="KW-0804">Transcription</keyword>
<dbReference type="RefSeq" id="WP_083052654.1">
    <property type="nucleotide sequence ID" value="NZ_MWQY01000024.1"/>
</dbReference>
<dbReference type="InterPro" id="IPR013335">
    <property type="entry name" value="Trp_repress_bac"/>
</dbReference>
<comment type="similarity">
    <text evidence="2">Belongs to the TrpR family.</text>
</comment>
<proteinExistence type="inferred from homology"/>
<dbReference type="Pfam" id="PF01371">
    <property type="entry name" value="Trp_repressor"/>
    <property type="match status" value="1"/>
</dbReference>
<evidence type="ECO:0000256" key="7">
    <source>
        <dbReference type="ARBA" id="ARBA00023163"/>
    </source>
</evidence>
<dbReference type="AlphaFoldDB" id="A0A1Y1RU16"/>
<dbReference type="STRING" id="1963862.B4O97_16840"/>
<dbReference type="OrthoDB" id="370734at2"/>
<evidence type="ECO:0000256" key="6">
    <source>
        <dbReference type="ARBA" id="ARBA00023125"/>
    </source>
</evidence>
<evidence type="ECO:0000256" key="4">
    <source>
        <dbReference type="ARBA" id="ARBA00022491"/>
    </source>
</evidence>
<gene>
    <name evidence="8" type="ORF">B4O97_16840</name>
</gene>
<dbReference type="InterPro" id="IPR038116">
    <property type="entry name" value="TrpR-like_sf"/>
</dbReference>
<organism evidence="8 9">
    <name type="scientific">Marispirochaeta aestuarii</name>
    <dbReference type="NCBI Taxonomy" id="1963862"/>
    <lineage>
        <taxon>Bacteria</taxon>
        <taxon>Pseudomonadati</taxon>
        <taxon>Spirochaetota</taxon>
        <taxon>Spirochaetia</taxon>
        <taxon>Spirochaetales</taxon>
        <taxon>Spirochaetaceae</taxon>
        <taxon>Marispirochaeta</taxon>
    </lineage>
</organism>
<evidence type="ECO:0000313" key="8">
    <source>
        <dbReference type="EMBL" id="ORC31813.1"/>
    </source>
</evidence>
<keyword evidence="4" id="KW-0678">Repressor</keyword>
<dbReference type="GO" id="GO:0005737">
    <property type="term" value="C:cytoplasm"/>
    <property type="evidence" value="ECO:0007669"/>
    <property type="project" value="UniProtKB-SubCell"/>
</dbReference>
<evidence type="ECO:0000256" key="2">
    <source>
        <dbReference type="ARBA" id="ARBA00007027"/>
    </source>
</evidence>